<name>A0ABZ3EZS1_9FIRM</name>
<dbReference type="EMBL" id="CP146256">
    <property type="protein sequence ID" value="XAH74776.1"/>
    <property type="molecule type" value="Genomic_DNA"/>
</dbReference>
<protein>
    <recommendedName>
        <fullName evidence="3">Polynucleotide kinase</fullName>
    </recommendedName>
</protein>
<dbReference type="RefSeq" id="WP_342758357.1">
    <property type="nucleotide sequence ID" value="NZ_CP146256.1"/>
</dbReference>
<evidence type="ECO:0008006" key="3">
    <source>
        <dbReference type="Google" id="ProtNLM"/>
    </source>
</evidence>
<evidence type="ECO:0000313" key="2">
    <source>
        <dbReference type="Proteomes" id="UP001451571"/>
    </source>
</evidence>
<dbReference type="Proteomes" id="UP001451571">
    <property type="component" value="Chromosome"/>
</dbReference>
<gene>
    <name evidence="1" type="ORF">V6984_03150</name>
</gene>
<accession>A0ABZ3EZS1</accession>
<sequence length="109" mass="12617">MERNYQIIAVDFDGTLCFSKWPDCGEPNQALINYLKKWKSDGNKLILWTCRIGEALSNAVAWCQEHGLEFDAVNDNLPEIVEYYGSNSRKITCDWYIDDRSLQLESFNA</sequence>
<keyword evidence="2" id="KW-1185">Reference proteome</keyword>
<dbReference type="SUPFAM" id="SSF56784">
    <property type="entry name" value="HAD-like"/>
    <property type="match status" value="1"/>
</dbReference>
<dbReference type="PIRSF" id="PIRSF020079">
    <property type="entry name" value="UCP020079"/>
    <property type="match status" value="1"/>
</dbReference>
<proteinExistence type="predicted"/>
<dbReference type="Gene3D" id="3.40.50.1000">
    <property type="entry name" value="HAD superfamily/HAD-like"/>
    <property type="match status" value="1"/>
</dbReference>
<dbReference type="InterPro" id="IPR036412">
    <property type="entry name" value="HAD-like_sf"/>
</dbReference>
<reference evidence="1 2" key="1">
    <citation type="submission" date="2024-02" db="EMBL/GenBank/DDBJ databases">
        <title>Bacterial strain from lacustrine sediment.</title>
        <authorList>
            <person name="Petit C."/>
            <person name="Fadhlaoui K."/>
        </authorList>
    </citation>
    <scope>NUCLEOTIDE SEQUENCE [LARGE SCALE GENOMIC DNA]</scope>
    <source>
        <strain evidence="1 2">IPX-CK</strain>
    </source>
</reference>
<organism evidence="1 2">
    <name type="scientific">Kineothrix sedimenti</name>
    <dbReference type="NCBI Taxonomy" id="3123317"/>
    <lineage>
        <taxon>Bacteria</taxon>
        <taxon>Bacillati</taxon>
        <taxon>Bacillota</taxon>
        <taxon>Clostridia</taxon>
        <taxon>Lachnospirales</taxon>
        <taxon>Lachnospiraceae</taxon>
        <taxon>Kineothrix</taxon>
    </lineage>
</organism>
<evidence type="ECO:0000313" key="1">
    <source>
        <dbReference type="EMBL" id="XAH74776.1"/>
    </source>
</evidence>
<dbReference type="InterPro" id="IPR023214">
    <property type="entry name" value="HAD_sf"/>
</dbReference>
<dbReference type="InterPro" id="IPR016769">
    <property type="entry name" value="Phage_SP01_Orf1"/>
</dbReference>